<dbReference type="CDD" id="cd07557">
    <property type="entry name" value="trimeric_dUTPase"/>
    <property type="match status" value="1"/>
</dbReference>
<dbReference type="GO" id="GO:0000287">
    <property type="term" value="F:magnesium ion binding"/>
    <property type="evidence" value="ECO:0007669"/>
    <property type="project" value="InterPro"/>
</dbReference>
<dbReference type="EMBL" id="MGFE01000012">
    <property type="protein sequence ID" value="OGL98875.1"/>
    <property type="molecule type" value="Genomic_DNA"/>
</dbReference>
<evidence type="ECO:0000256" key="4">
    <source>
        <dbReference type="ARBA" id="ARBA00023080"/>
    </source>
</evidence>
<dbReference type="Proteomes" id="UP000176501">
    <property type="component" value="Unassembled WGS sequence"/>
</dbReference>
<dbReference type="InterPro" id="IPR008181">
    <property type="entry name" value="dUTPase"/>
</dbReference>
<protein>
    <recommendedName>
        <fullName evidence="2">dUTP diphosphatase</fullName>
        <ecNumber evidence="2">3.6.1.23</ecNumber>
    </recommendedName>
</protein>
<dbReference type="Gene3D" id="2.70.40.10">
    <property type="match status" value="1"/>
</dbReference>
<keyword evidence="3" id="KW-0378">Hydrolase</keyword>
<evidence type="ECO:0000256" key="5">
    <source>
        <dbReference type="ARBA" id="ARBA00047686"/>
    </source>
</evidence>
<comment type="caution">
    <text evidence="7">The sequence shown here is derived from an EMBL/GenBank/DDBJ whole genome shotgun (WGS) entry which is preliminary data.</text>
</comment>
<dbReference type="GO" id="GO:0046081">
    <property type="term" value="P:dUTP catabolic process"/>
    <property type="evidence" value="ECO:0007669"/>
    <property type="project" value="InterPro"/>
</dbReference>
<dbReference type="SUPFAM" id="SSF51283">
    <property type="entry name" value="dUTPase-like"/>
    <property type="match status" value="1"/>
</dbReference>
<dbReference type="GO" id="GO:0004170">
    <property type="term" value="F:dUTP diphosphatase activity"/>
    <property type="evidence" value="ECO:0007669"/>
    <property type="project" value="UniProtKB-EC"/>
</dbReference>
<organism evidence="7 8">
    <name type="scientific">Candidatus Uhrbacteria bacterium RIFOXYB2_FULL_57_15</name>
    <dbReference type="NCBI Taxonomy" id="1802422"/>
    <lineage>
        <taxon>Bacteria</taxon>
        <taxon>Candidatus Uhriibacteriota</taxon>
    </lineage>
</organism>
<evidence type="ECO:0000259" key="6">
    <source>
        <dbReference type="Pfam" id="PF00692"/>
    </source>
</evidence>
<accession>A0A1F7W7T8</accession>
<feature type="domain" description="dUTPase-like" evidence="6">
    <location>
        <begin position="14"/>
        <end position="141"/>
    </location>
</feature>
<gene>
    <name evidence="7" type="ORF">A2304_03945</name>
</gene>
<keyword evidence="4" id="KW-0546">Nucleotide metabolism</keyword>
<dbReference type="InterPro" id="IPR036157">
    <property type="entry name" value="dUTPase-like_sf"/>
</dbReference>
<dbReference type="PANTHER" id="PTHR11241">
    <property type="entry name" value="DEOXYURIDINE 5'-TRIPHOSPHATE NUCLEOTIDOHYDROLASE"/>
    <property type="match status" value="1"/>
</dbReference>
<dbReference type="PANTHER" id="PTHR11241:SF0">
    <property type="entry name" value="DEOXYURIDINE 5'-TRIPHOSPHATE NUCLEOTIDOHYDROLASE"/>
    <property type="match status" value="1"/>
</dbReference>
<proteinExistence type="inferred from homology"/>
<comment type="similarity">
    <text evidence="1">Belongs to the dUTPase family.</text>
</comment>
<evidence type="ECO:0000313" key="7">
    <source>
        <dbReference type="EMBL" id="OGL98875.1"/>
    </source>
</evidence>
<evidence type="ECO:0000256" key="3">
    <source>
        <dbReference type="ARBA" id="ARBA00022801"/>
    </source>
</evidence>
<evidence type="ECO:0000313" key="8">
    <source>
        <dbReference type="Proteomes" id="UP000176501"/>
    </source>
</evidence>
<name>A0A1F7W7T8_9BACT</name>
<evidence type="ECO:0000256" key="1">
    <source>
        <dbReference type="ARBA" id="ARBA00006581"/>
    </source>
</evidence>
<dbReference type="Pfam" id="PF00692">
    <property type="entry name" value="dUTPase"/>
    <property type="match status" value="1"/>
</dbReference>
<reference evidence="7 8" key="1">
    <citation type="journal article" date="2016" name="Nat. Commun.">
        <title>Thousands of microbial genomes shed light on interconnected biogeochemical processes in an aquifer system.</title>
        <authorList>
            <person name="Anantharaman K."/>
            <person name="Brown C.T."/>
            <person name="Hug L.A."/>
            <person name="Sharon I."/>
            <person name="Castelle C.J."/>
            <person name="Probst A.J."/>
            <person name="Thomas B.C."/>
            <person name="Singh A."/>
            <person name="Wilkins M.J."/>
            <person name="Karaoz U."/>
            <person name="Brodie E.L."/>
            <person name="Williams K.H."/>
            <person name="Hubbard S.S."/>
            <person name="Banfield J.F."/>
        </authorList>
    </citation>
    <scope>NUCLEOTIDE SEQUENCE [LARGE SCALE GENOMIC DNA]</scope>
</reference>
<sequence>MNIPVDITKVHPDAKIPEYKTSGACAFDLAPVEDAVIQPGEIKGLRSGLVIKVPEGFVLLIVSRSSTPKKYKLTIPQAVGIVDNDFCGPTDELLLVLHNFGTEPVEIKKGRRLCQGLFVPVAIAQFQETAGHDAPNRGGWGSTG</sequence>
<dbReference type="GO" id="GO:0006226">
    <property type="term" value="P:dUMP biosynthetic process"/>
    <property type="evidence" value="ECO:0007669"/>
    <property type="project" value="InterPro"/>
</dbReference>
<dbReference type="InterPro" id="IPR029054">
    <property type="entry name" value="dUTPase-like"/>
</dbReference>
<dbReference type="InterPro" id="IPR033704">
    <property type="entry name" value="dUTPase_trimeric"/>
</dbReference>
<comment type="catalytic activity">
    <reaction evidence="5">
        <text>dUTP + H2O = dUMP + diphosphate + H(+)</text>
        <dbReference type="Rhea" id="RHEA:10248"/>
        <dbReference type="ChEBI" id="CHEBI:15377"/>
        <dbReference type="ChEBI" id="CHEBI:15378"/>
        <dbReference type="ChEBI" id="CHEBI:33019"/>
        <dbReference type="ChEBI" id="CHEBI:61555"/>
        <dbReference type="ChEBI" id="CHEBI:246422"/>
        <dbReference type="EC" id="3.6.1.23"/>
    </reaction>
</comment>
<evidence type="ECO:0000256" key="2">
    <source>
        <dbReference type="ARBA" id="ARBA00012379"/>
    </source>
</evidence>
<dbReference type="AlphaFoldDB" id="A0A1F7W7T8"/>
<dbReference type="EC" id="3.6.1.23" evidence="2"/>